<dbReference type="RefSeq" id="WP_344221271.1">
    <property type="nucleotide sequence ID" value="NZ_BAAAOS010000056.1"/>
</dbReference>
<dbReference type="Proteomes" id="UP001500393">
    <property type="component" value="Unassembled WGS sequence"/>
</dbReference>
<dbReference type="InterPro" id="IPR023286">
    <property type="entry name" value="ABATE_dom_sf"/>
</dbReference>
<reference evidence="2 3" key="1">
    <citation type="journal article" date="2019" name="Int. J. Syst. Evol. Microbiol.">
        <title>The Global Catalogue of Microorganisms (GCM) 10K type strain sequencing project: providing services to taxonomists for standard genome sequencing and annotation.</title>
        <authorList>
            <consortium name="The Broad Institute Genomics Platform"/>
            <consortium name="The Broad Institute Genome Sequencing Center for Infectious Disease"/>
            <person name="Wu L."/>
            <person name="Ma J."/>
        </authorList>
    </citation>
    <scope>NUCLEOTIDE SEQUENCE [LARGE SCALE GENOMIC DNA]</scope>
    <source>
        <strain evidence="2 3">JCM 14969</strain>
    </source>
</reference>
<feature type="domain" description="Zinc finger CGNR" evidence="1">
    <location>
        <begin position="144"/>
        <end position="182"/>
    </location>
</feature>
<sequence>MEYPLLGTEPLAVEFANTRYDEGGVIVDFLASPDLMNGWFAEYAGLHGESHPRVVPARDLGRLRELRDQVRQVLAALADGKHPGDEAIEAVNDCAAQAYSSVRMEWPAGGTPRVAADSSSTGTTRLLADLASETIALATDGSILARCAGGDCRMLFVRQHGRRRFCHSSCSQRARQARYQRRLAAKSA</sequence>
<accession>A0ABN2EHR8</accession>
<dbReference type="Pfam" id="PF11706">
    <property type="entry name" value="zf-CGNR"/>
    <property type="match status" value="1"/>
</dbReference>
<dbReference type="InterPro" id="IPR010852">
    <property type="entry name" value="ABATE"/>
</dbReference>
<comment type="caution">
    <text evidence="2">The sequence shown here is derived from an EMBL/GenBank/DDBJ whole genome shotgun (WGS) entry which is preliminary data.</text>
</comment>
<proteinExistence type="predicted"/>
<dbReference type="PANTHER" id="PTHR35525:SF3">
    <property type="entry name" value="BLL6575 PROTEIN"/>
    <property type="match status" value="1"/>
</dbReference>
<organism evidence="2 3">
    <name type="scientific">Kribbella sancticallisti</name>
    <dbReference type="NCBI Taxonomy" id="460087"/>
    <lineage>
        <taxon>Bacteria</taxon>
        <taxon>Bacillati</taxon>
        <taxon>Actinomycetota</taxon>
        <taxon>Actinomycetes</taxon>
        <taxon>Propionibacteriales</taxon>
        <taxon>Kribbellaceae</taxon>
        <taxon>Kribbella</taxon>
    </lineage>
</organism>
<dbReference type="Pfam" id="PF07336">
    <property type="entry name" value="ABATE"/>
    <property type="match status" value="1"/>
</dbReference>
<name>A0ABN2EHR8_9ACTN</name>
<dbReference type="EMBL" id="BAAAOS010000056">
    <property type="protein sequence ID" value="GAA1607834.1"/>
    <property type="molecule type" value="Genomic_DNA"/>
</dbReference>
<evidence type="ECO:0000313" key="3">
    <source>
        <dbReference type="Proteomes" id="UP001500393"/>
    </source>
</evidence>
<evidence type="ECO:0000313" key="2">
    <source>
        <dbReference type="EMBL" id="GAA1607834.1"/>
    </source>
</evidence>
<dbReference type="SUPFAM" id="SSF160904">
    <property type="entry name" value="Jann2411-like"/>
    <property type="match status" value="1"/>
</dbReference>
<dbReference type="Gene3D" id="1.10.3300.10">
    <property type="entry name" value="Jann2411-like domain"/>
    <property type="match status" value="1"/>
</dbReference>
<protein>
    <submittedName>
        <fullName evidence="2">CGNR zinc finger domain-containing protein</fullName>
    </submittedName>
</protein>
<evidence type="ECO:0000259" key="1">
    <source>
        <dbReference type="Pfam" id="PF11706"/>
    </source>
</evidence>
<dbReference type="InterPro" id="IPR021005">
    <property type="entry name" value="Znf_CGNR"/>
</dbReference>
<dbReference type="PANTHER" id="PTHR35525">
    <property type="entry name" value="BLL6575 PROTEIN"/>
    <property type="match status" value="1"/>
</dbReference>
<keyword evidence="3" id="KW-1185">Reference proteome</keyword>
<gene>
    <name evidence="2" type="ORF">GCM10009789_72820</name>
</gene>